<evidence type="ECO:0000256" key="4">
    <source>
        <dbReference type="ARBA" id="ARBA00023121"/>
    </source>
</evidence>
<evidence type="ECO:0000256" key="5">
    <source>
        <dbReference type="ARBA" id="ARBA00023136"/>
    </source>
</evidence>
<dbReference type="InterPro" id="IPR008628">
    <property type="entry name" value="GPP34-like"/>
</dbReference>
<dbReference type="EMBL" id="JARIHO010000110">
    <property type="protein sequence ID" value="KAJ7302866.1"/>
    <property type="molecule type" value="Genomic_DNA"/>
</dbReference>
<keyword evidence="7" id="KW-1185">Reference proteome</keyword>
<dbReference type="GO" id="GO:0048194">
    <property type="term" value="P:Golgi vesicle budding"/>
    <property type="evidence" value="ECO:0007669"/>
    <property type="project" value="TreeGrafter"/>
</dbReference>
<dbReference type="PANTHER" id="PTHR12704">
    <property type="entry name" value="TRANS-GOLGI PROTEIN GMX33"/>
    <property type="match status" value="1"/>
</dbReference>
<comment type="caution">
    <text evidence="6">The sequence shown here is derived from an EMBL/GenBank/DDBJ whole genome shotgun (WGS) entry which is preliminary data.</text>
</comment>
<dbReference type="AlphaFoldDB" id="A0AAD6Z0G6"/>
<sequence>MGVLASRVVLGTPHPTRLVTRPAVRCPRPRRADGSRYALALACSLSGSCRARAGTMGRRTRAHIPRPGTAYPVRFVVGLGRVEGVGRIASPSLPLPLPCARACTSLRVGARAGRTETWRVLCPFLSIPDWRARGAASPTRSRLLWTPRLAFVTSSPPHLSPPLPCLPFLPCLPPPTLLTPSSPPGETWNVLKIGFQLKQLRERLAKGLVDKGVLRTEKRNFLLFEMATRPVADAHVKAGVVNRVVALLTSGTSAMERTEGRGGGSERPFVPHSSRQAPLALACLPVSFPRTLAPLPLPRLFDANLSLSHIPPSLSTSSPPSPFFLIPLPLLITLTPHAFLLSISTLSPHN</sequence>
<reference evidence="6" key="1">
    <citation type="submission" date="2023-03" db="EMBL/GenBank/DDBJ databases">
        <title>Massive genome expansion in bonnet fungi (Mycena s.s.) driven by repeated elements and novel gene families across ecological guilds.</title>
        <authorList>
            <consortium name="Lawrence Berkeley National Laboratory"/>
            <person name="Harder C.B."/>
            <person name="Miyauchi S."/>
            <person name="Viragh M."/>
            <person name="Kuo A."/>
            <person name="Thoen E."/>
            <person name="Andreopoulos B."/>
            <person name="Lu D."/>
            <person name="Skrede I."/>
            <person name="Drula E."/>
            <person name="Henrissat B."/>
            <person name="Morin E."/>
            <person name="Kohler A."/>
            <person name="Barry K."/>
            <person name="LaButti K."/>
            <person name="Morin E."/>
            <person name="Salamov A."/>
            <person name="Lipzen A."/>
            <person name="Mereny Z."/>
            <person name="Hegedus B."/>
            <person name="Baldrian P."/>
            <person name="Stursova M."/>
            <person name="Weitz H."/>
            <person name="Taylor A."/>
            <person name="Grigoriev I.V."/>
            <person name="Nagy L.G."/>
            <person name="Martin F."/>
            <person name="Kauserud H."/>
        </authorList>
    </citation>
    <scope>NUCLEOTIDE SEQUENCE</scope>
    <source>
        <strain evidence="6">CBHHK002</strain>
    </source>
</reference>
<dbReference type="GO" id="GO:0007030">
    <property type="term" value="P:Golgi organization"/>
    <property type="evidence" value="ECO:0007669"/>
    <property type="project" value="TreeGrafter"/>
</dbReference>
<evidence type="ECO:0000256" key="1">
    <source>
        <dbReference type="ARBA" id="ARBA00004255"/>
    </source>
</evidence>
<proteinExistence type="inferred from homology"/>
<protein>
    <submittedName>
        <fullName evidence="6">Uncharacterized protein</fullName>
    </submittedName>
</protein>
<dbReference type="GO" id="GO:0043001">
    <property type="term" value="P:Golgi to plasma membrane protein transport"/>
    <property type="evidence" value="ECO:0007669"/>
    <property type="project" value="TreeGrafter"/>
</dbReference>
<keyword evidence="4" id="KW-0446">Lipid-binding</keyword>
<dbReference type="GO" id="GO:0005829">
    <property type="term" value="C:cytosol"/>
    <property type="evidence" value="ECO:0007669"/>
    <property type="project" value="TreeGrafter"/>
</dbReference>
<dbReference type="Pfam" id="PF05719">
    <property type="entry name" value="GPP34"/>
    <property type="match status" value="1"/>
</dbReference>
<accession>A0AAD6Z0G6</accession>
<dbReference type="PANTHER" id="PTHR12704:SF2">
    <property type="entry name" value="GOLGI PHOSPHOPROTEIN 3 HOMOLOG SAURON"/>
    <property type="match status" value="1"/>
</dbReference>
<dbReference type="GO" id="GO:0070273">
    <property type="term" value="F:phosphatidylinositol-4-phosphate binding"/>
    <property type="evidence" value="ECO:0007669"/>
    <property type="project" value="InterPro"/>
</dbReference>
<evidence type="ECO:0000256" key="2">
    <source>
        <dbReference type="ARBA" id="ARBA00007284"/>
    </source>
</evidence>
<organism evidence="6 7">
    <name type="scientific">Mycena albidolilacea</name>
    <dbReference type="NCBI Taxonomy" id="1033008"/>
    <lineage>
        <taxon>Eukaryota</taxon>
        <taxon>Fungi</taxon>
        <taxon>Dikarya</taxon>
        <taxon>Basidiomycota</taxon>
        <taxon>Agaricomycotina</taxon>
        <taxon>Agaricomycetes</taxon>
        <taxon>Agaricomycetidae</taxon>
        <taxon>Agaricales</taxon>
        <taxon>Marasmiineae</taxon>
        <taxon>Mycenaceae</taxon>
        <taxon>Mycena</taxon>
    </lineage>
</organism>
<gene>
    <name evidence="6" type="ORF">DFH08DRAFT_1089575</name>
</gene>
<keyword evidence="5" id="KW-0472">Membrane</keyword>
<name>A0AAD6Z0G6_9AGAR</name>
<dbReference type="Gene3D" id="1.10.3630.10">
    <property type="entry name" value="yeast vps74-n-term truncation variant domain like"/>
    <property type="match status" value="1"/>
</dbReference>
<dbReference type="GO" id="GO:0000139">
    <property type="term" value="C:Golgi membrane"/>
    <property type="evidence" value="ECO:0007669"/>
    <property type="project" value="UniProtKB-SubCell"/>
</dbReference>
<dbReference type="InterPro" id="IPR038261">
    <property type="entry name" value="GPP34-like_sf"/>
</dbReference>
<dbReference type="GO" id="GO:0006890">
    <property type="term" value="P:retrograde vesicle-mediated transport, Golgi to endoplasmic reticulum"/>
    <property type="evidence" value="ECO:0007669"/>
    <property type="project" value="TreeGrafter"/>
</dbReference>
<dbReference type="Proteomes" id="UP001218218">
    <property type="component" value="Unassembled WGS sequence"/>
</dbReference>
<comment type="subcellular location">
    <subcellularLocation>
        <location evidence="1">Golgi apparatus membrane</location>
        <topology evidence="1">Peripheral membrane protein</topology>
        <orientation evidence="1">Cytoplasmic side</orientation>
    </subcellularLocation>
</comment>
<keyword evidence="3" id="KW-0333">Golgi apparatus</keyword>
<dbReference type="GO" id="GO:0031985">
    <property type="term" value="C:Golgi cisterna"/>
    <property type="evidence" value="ECO:0007669"/>
    <property type="project" value="TreeGrafter"/>
</dbReference>
<evidence type="ECO:0000313" key="7">
    <source>
        <dbReference type="Proteomes" id="UP001218218"/>
    </source>
</evidence>
<dbReference type="GO" id="GO:0005802">
    <property type="term" value="C:trans-Golgi network"/>
    <property type="evidence" value="ECO:0007669"/>
    <property type="project" value="TreeGrafter"/>
</dbReference>
<evidence type="ECO:0000256" key="3">
    <source>
        <dbReference type="ARBA" id="ARBA00023034"/>
    </source>
</evidence>
<comment type="similarity">
    <text evidence="2">Belongs to the GOLPH3/VPS74 family.</text>
</comment>
<evidence type="ECO:0000313" key="6">
    <source>
        <dbReference type="EMBL" id="KAJ7302866.1"/>
    </source>
</evidence>